<feature type="region of interest" description="Disordered" evidence="1">
    <location>
        <begin position="487"/>
        <end position="507"/>
    </location>
</feature>
<accession>A0A452ZU16</accession>
<name>A0A452ZU16_AEGTS</name>
<evidence type="ECO:0000259" key="3">
    <source>
        <dbReference type="SMART" id="SM01357"/>
    </source>
</evidence>
<dbReference type="Proteomes" id="UP000015105">
    <property type="component" value="Chromosome 1D"/>
</dbReference>
<reference evidence="4" key="4">
    <citation type="submission" date="2019-03" db="UniProtKB">
        <authorList>
            <consortium name="EnsemblPlants"/>
        </authorList>
    </citation>
    <scope>IDENTIFICATION</scope>
</reference>
<reference evidence="5" key="2">
    <citation type="journal article" date="2017" name="Nat. Plants">
        <title>The Aegilops tauschii genome reveals multiple impacts of transposons.</title>
        <authorList>
            <person name="Zhao G."/>
            <person name="Zou C."/>
            <person name="Li K."/>
            <person name="Wang K."/>
            <person name="Li T."/>
            <person name="Gao L."/>
            <person name="Zhang X."/>
            <person name="Wang H."/>
            <person name="Yang Z."/>
            <person name="Liu X."/>
            <person name="Jiang W."/>
            <person name="Mao L."/>
            <person name="Kong X."/>
            <person name="Jiao Y."/>
            <person name="Jia J."/>
        </authorList>
    </citation>
    <scope>NUCLEOTIDE SEQUENCE [LARGE SCALE GENOMIC DNA]</scope>
    <source>
        <strain evidence="5">cv. AL8/78</strain>
    </source>
</reference>
<dbReference type="AlphaFoldDB" id="A0A452ZU16"/>
<feature type="region of interest" description="Disordered" evidence="1">
    <location>
        <begin position="214"/>
        <end position="234"/>
    </location>
</feature>
<feature type="domain" description="Plant antimicrobial peptide" evidence="3">
    <location>
        <begin position="51"/>
        <end position="81"/>
    </location>
</feature>
<dbReference type="KEGG" id="ats:109771559"/>
<feature type="domain" description="Plant antimicrobial peptide" evidence="3">
    <location>
        <begin position="142"/>
        <end position="172"/>
    </location>
</feature>
<feature type="compositionally biased region" description="Basic and acidic residues" evidence="1">
    <location>
        <begin position="216"/>
        <end position="234"/>
    </location>
</feature>
<feature type="compositionally biased region" description="Basic and acidic residues" evidence="1">
    <location>
        <begin position="125"/>
        <end position="143"/>
    </location>
</feature>
<organism evidence="4 5">
    <name type="scientific">Aegilops tauschii subsp. strangulata</name>
    <name type="common">Goatgrass</name>
    <dbReference type="NCBI Taxonomy" id="200361"/>
    <lineage>
        <taxon>Eukaryota</taxon>
        <taxon>Viridiplantae</taxon>
        <taxon>Streptophyta</taxon>
        <taxon>Embryophyta</taxon>
        <taxon>Tracheophyta</taxon>
        <taxon>Spermatophyta</taxon>
        <taxon>Magnoliopsida</taxon>
        <taxon>Liliopsida</taxon>
        <taxon>Poales</taxon>
        <taxon>Poaceae</taxon>
        <taxon>BOP clade</taxon>
        <taxon>Pooideae</taxon>
        <taxon>Triticodae</taxon>
        <taxon>Triticeae</taxon>
        <taxon>Triticinae</taxon>
        <taxon>Aegilops</taxon>
    </lineage>
</organism>
<feature type="domain" description="Plant antimicrobial peptide" evidence="3">
    <location>
        <begin position="175"/>
        <end position="205"/>
    </location>
</feature>
<feature type="domain" description="Plant antimicrobial peptide" evidence="3">
    <location>
        <begin position="357"/>
        <end position="387"/>
    </location>
</feature>
<feature type="compositionally biased region" description="Basic and acidic residues" evidence="1">
    <location>
        <begin position="307"/>
        <end position="325"/>
    </location>
</feature>
<dbReference type="Pfam" id="PF14861">
    <property type="entry name" value="Antimicrobial21"/>
    <property type="match status" value="16"/>
</dbReference>
<feature type="region of interest" description="Disordered" evidence="1">
    <location>
        <begin position="305"/>
        <end position="325"/>
    </location>
</feature>
<dbReference type="Gramene" id="AET1Gv20915500.1">
    <property type="protein sequence ID" value="AET1Gv20915500.1"/>
    <property type="gene ID" value="AET1Gv20915500"/>
</dbReference>
<feature type="domain" description="Plant antimicrobial peptide" evidence="3">
    <location>
        <begin position="233"/>
        <end position="263"/>
    </location>
</feature>
<feature type="compositionally biased region" description="Basic and acidic residues" evidence="1">
    <location>
        <begin position="489"/>
        <end position="507"/>
    </location>
</feature>
<dbReference type="OrthoDB" id="696938at2759"/>
<evidence type="ECO:0000256" key="1">
    <source>
        <dbReference type="SAM" id="MobiDB-lite"/>
    </source>
</evidence>
<feature type="region of interest" description="Disordered" evidence="1">
    <location>
        <begin position="396"/>
        <end position="416"/>
    </location>
</feature>
<feature type="domain" description="Plant antimicrobial peptide" evidence="3">
    <location>
        <begin position="539"/>
        <end position="569"/>
    </location>
</feature>
<dbReference type="InterPro" id="IPR029227">
    <property type="entry name" value="Plant_Antimicrobial"/>
</dbReference>
<feature type="domain" description="Plant antimicrobial peptide" evidence="3">
    <location>
        <begin position="448"/>
        <end position="478"/>
    </location>
</feature>
<feature type="region of interest" description="Disordered" evidence="1">
    <location>
        <begin position="668"/>
        <end position="689"/>
    </location>
</feature>
<evidence type="ECO:0000256" key="2">
    <source>
        <dbReference type="SAM" id="SignalP"/>
    </source>
</evidence>
<feature type="region of interest" description="Disordered" evidence="1">
    <location>
        <begin position="578"/>
        <end position="598"/>
    </location>
</feature>
<feature type="domain" description="Plant antimicrobial peptide" evidence="3">
    <location>
        <begin position="324"/>
        <end position="354"/>
    </location>
</feature>
<dbReference type="EnsemblPlants" id="AET1Gv20915500.1">
    <property type="protein sequence ID" value="AET1Gv20915500.1"/>
    <property type="gene ID" value="AET1Gv20915500"/>
</dbReference>
<reference evidence="4" key="5">
    <citation type="journal article" date="2021" name="G3 (Bethesda)">
        <title>Aegilops tauschii genome assembly Aet v5.0 features greater sequence contiguity and improved annotation.</title>
        <authorList>
            <person name="Wang L."/>
            <person name="Zhu T."/>
            <person name="Rodriguez J.C."/>
            <person name="Deal K.R."/>
            <person name="Dubcovsky J."/>
            <person name="McGuire P.E."/>
            <person name="Lux T."/>
            <person name="Spannagl M."/>
            <person name="Mayer K.F.X."/>
            <person name="Baldrich P."/>
            <person name="Meyers B.C."/>
            <person name="Huo N."/>
            <person name="Gu Y.Q."/>
            <person name="Zhou H."/>
            <person name="Devos K.M."/>
            <person name="Bennetzen J.L."/>
            <person name="Unver T."/>
            <person name="Budak H."/>
            <person name="Gulick P.J."/>
            <person name="Galiba G."/>
            <person name="Kalapos B."/>
            <person name="Nelson D.R."/>
            <person name="Li P."/>
            <person name="You F.M."/>
            <person name="Luo M.C."/>
            <person name="Dvorak J."/>
        </authorList>
    </citation>
    <scope>NUCLEOTIDE SEQUENCE [LARGE SCALE GENOMIC DNA]</scope>
    <source>
        <strain evidence="4">cv. AL8/78</strain>
    </source>
</reference>
<sequence>MEFIHKGGVWWFLLLAMVLLAPATVGAEQEDGATTITTLQVEEEVGSRADDHGNDDCDIKCAYYQDLARRQFCVDQCHSQQHHHPSREDCELKCQHWQDPTRKELCVQQCMSFGLNLHVGGSSSVHERPHALEEEVGSRADDHGNDDCDDKCAYYQDLARRQFCVDQCHSQQHHHPSREDCELKCQHWQDPTRKELCVQQCMSFGLNLHVGGSSSVHERPHALEEEVGSRADDHGNDDCDDKCAYYQDLARRQFCVDQCHSQQHHHPSREDCELKCQHWQDPTRKELCVQQCMSFGLNLHVGGSSSVHERPHALEEEVGSRADDHGNDDCDDKCAYYQDLARRQFCVDQCHSQQHHHPSREDCELKCQHWQDPTRKELCVQQCMSFGLNLHVGGSSSVHERPHALEEEVGSRADDHGNDDCDDKCAYYQDLARRQFCVDQCHSQQHHHPSREDCELKCQHWQDPTRKELCVQQCMSFGLNLHVGGSSSVHERPHALEEEVGSRADDHGNDDCDDKCAYYQDLARRQFCVDQCHSQQHHHPSREDCELKCQHWQDPTRKELCVQQCMSFGLNLHVGGSSSVHERPHALEEEVGSRADDHGNDDCDDKCAYYQDLARRQFCVDQCHSQQHHHPSREDCELKCQHWQDPTRKELCVQQCMSFGLNLHVGGSSSVHERPHALEEEVGSRADDHGNDDCDDKCAYYQDLARRQFCVDQCHSQQHHHPSREDCELKCQHWQDPTRKELCVQQCMSFGLNLHVSGSSSVDEHLRGWEAVAGAIIEEVV</sequence>
<feature type="compositionally biased region" description="Basic and acidic residues" evidence="1">
    <location>
        <begin position="580"/>
        <end position="598"/>
    </location>
</feature>
<evidence type="ECO:0000313" key="4">
    <source>
        <dbReference type="EnsemblPlants" id="AET1Gv20915500.1"/>
    </source>
</evidence>
<feature type="domain" description="Plant antimicrobial peptide" evidence="3">
    <location>
        <begin position="630"/>
        <end position="660"/>
    </location>
</feature>
<evidence type="ECO:0000313" key="5">
    <source>
        <dbReference type="Proteomes" id="UP000015105"/>
    </source>
</evidence>
<dbReference type="GO" id="GO:0050832">
    <property type="term" value="P:defense response to fungus"/>
    <property type="evidence" value="ECO:0007669"/>
    <property type="project" value="InterPro"/>
</dbReference>
<keyword evidence="2" id="KW-0732">Signal</keyword>
<feature type="domain" description="Plant antimicrobial peptide" evidence="3">
    <location>
        <begin position="721"/>
        <end position="751"/>
    </location>
</feature>
<feature type="signal peptide" evidence="2">
    <location>
        <begin position="1"/>
        <end position="27"/>
    </location>
</feature>
<reference evidence="4" key="3">
    <citation type="journal article" date="2017" name="Nature">
        <title>Genome sequence of the progenitor of the wheat D genome Aegilops tauschii.</title>
        <authorList>
            <person name="Luo M.C."/>
            <person name="Gu Y.Q."/>
            <person name="Puiu D."/>
            <person name="Wang H."/>
            <person name="Twardziok S.O."/>
            <person name="Deal K.R."/>
            <person name="Huo N."/>
            <person name="Zhu T."/>
            <person name="Wang L."/>
            <person name="Wang Y."/>
            <person name="McGuire P.E."/>
            <person name="Liu S."/>
            <person name="Long H."/>
            <person name="Ramasamy R.K."/>
            <person name="Rodriguez J.C."/>
            <person name="Van S.L."/>
            <person name="Yuan L."/>
            <person name="Wang Z."/>
            <person name="Xia Z."/>
            <person name="Xiao L."/>
            <person name="Anderson O.D."/>
            <person name="Ouyang S."/>
            <person name="Liang Y."/>
            <person name="Zimin A.V."/>
            <person name="Pertea G."/>
            <person name="Qi P."/>
            <person name="Bennetzen J.L."/>
            <person name="Dai X."/>
            <person name="Dawson M.W."/>
            <person name="Muller H.G."/>
            <person name="Kugler K."/>
            <person name="Rivarola-Duarte L."/>
            <person name="Spannagl M."/>
            <person name="Mayer K.F.X."/>
            <person name="Lu F.H."/>
            <person name="Bevan M.W."/>
            <person name="Leroy P."/>
            <person name="Li P."/>
            <person name="You F.M."/>
            <person name="Sun Q."/>
            <person name="Liu Z."/>
            <person name="Lyons E."/>
            <person name="Wicker T."/>
            <person name="Salzberg S.L."/>
            <person name="Devos K.M."/>
            <person name="Dvorak J."/>
        </authorList>
    </citation>
    <scope>NUCLEOTIDE SEQUENCE [LARGE SCALE GENOMIC DNA]</scope>
    <source>
        <strain evidence="4">cv. AL8/78</strain>
    </source>
</reference>
<keyword evidence="5" id="KW-1185">Reference proteome</keyword>
<feature type="domain" description="Plant antimicrobial peptide" evidence="3">
    <location>
        <begin position="688"/>
        <end position="718"/>
    </location>
</feature>
<feature type="domain" description="Plant antimicrobial peptide" evidence="3">
    <location>
        <begin position="266"/>
        <end position="296"/>
    </location>
</feature>
<feature type="region of interest" description="Disordered" evidence="1">
    <location>
        <begin position="122"/>
        <end position="143"/>
    </location>
</feature>
<feature type="compositionally biased region" description="Basic and acidic residues" evidence="1">
    <location>
        <begin position="398"/>
        <end position="416"/>
    </location>
</feature>
<protein>
    <recommendedName>
        <fullName evidence="3">Plant antimicrobial peptide domain-containing protein</fullName>
    </recommendedName>
</protein>
<reference evidence="5" key="1">
    <citation type="journal article" date="2014" name="Science">
        <title>Ancient hybridizations among the ancestral genomes of bread wheat.</title>
        <authorList>
            <consortium name="International Wheat Genome Sequencing Consortium,"/>
            <person name="Marcussen T."/>
            <person name="Sandve S.R."/>
            <person name="Heier L."/>
            <person name="Spannagl M."/>
            <person name="Pfeifer M."/>
            <person name="Jakobsen K.S."/>
            <person name="Wulff B.B."/>
            <person name="Steuernagel B."/>
            <person name="Mayer K.F."/>
            <person name="Olsen O.A."/>
        </authorList>
    </citation>
    <scope>NUCLEOTIDE SEQUENCE [LARGE SCALE GENOMIC DNA]</scope>
    <source>
        <strain evidence="5">cv. AL8/78</strain>
    </source>
</reference>
<feature type="domain" description="Plant antimicrobial peptide" evidence="3">
    <location>
        <begin position="506"/>
        <end position="536"/>
    </location>
</feature>
<feature type="chain" id="PRO_5019408462" description="Plant antimicrobial peptide domain-containing protein" evidence="2">
    <location>
        <begin position="28"/>
        <end position="781"/>
    </location>
</feature>
<feature type="domain" description="Plant antimicrobial peptide" evidence="3">
    <location>
        <begin position="415"/>
        <end position="445"/>
    </location>
</feature>
<dbReference type="SMART" id="SM01357">
    <property type="entry name" value="Antimicrobial21"/>
    <property type="match status" value="16"/>
</dbReference>
<feature type="compositionally biased region" description="Basic and acidic residues" evidence="1">
    <location>
        <begin position="671"/>
        <end position="689"/>
    </location>
</feature>
<feature type="domain" description="Plant antimicrobial peptide" evidence="3">
    <location>
        <begin position="597"/>
        <end position="627"/>
    </location>
</feature>
<feature type="domain" description="Plant antimicrobial peptide" evidence="3">
    <location>
        <begin position="84"/>
        <end position="114"/>
    </location>
</feature>
<proteinExistence type="predicted"/>